<feature type="transmembrane region" description="Helical" evidence="4">
    <location>
        <begin position="249"/>
        <end position="271"/>
    </location>
</feature>
<accession>A0A2S6NMN5</accession>
<evidence type="ECO:0000256" key="3">
    <source>
        <dbReference type="ARBA" id="ARBA00023136"/>
    </source>
</evidence>
<dbReference type="InterPro" id="IPR036259">
    <property type="entry name" value="MFS_trans_sf"/>
</dbReference>
<evidence type="ECO:0000313" key="6">
    <source>
        <dbReference type="EMBL" id="PPQ37564.1"/>
    </source>
</evidence>
<evidence type="ECO:0000313" key="7">
    <source>
        <dbReference type="Proteomes" id="UP000239724"/>
    </source>
</evidence>
<dbReference type="PROSITE" id="PS50850">
    <property type="entry name" value="MFS"/>
    <property type="match status" value="1"/>
</dbReference>
<feature type="transmembrane region" description="Helical" evidence="4">
    <location>
        <begin position="81"/>
        <end position="103"/>
    </location>
</feature>
<feature type="transmembrane region" description="Helical" evidence="4">
    <location>
        <begin position="339"/>
        <end position="360"/>
    </location>
</feature>
<reference evidence="6 7" key="1">
    <citation type="journal article" date="2018" name="Arch. Microbiol.">
        <title>New insights into the metabolic potential of the phototrophic purple bacterium Rhodopila globiformis DSM 161(T) from its draft genome sequence and evidence for a vanadium-dependent nitrogenase.</title>
        <authorList>
            <person name="Imhoff J.F."/>
            <person name="Rahn T."/>
            <person name="Kunzel S."/>
            <person name="Neulinger S.C."/>
        </authorList>
    </citation>
    <scope>NUCLEOTIDE SEQUENCE [LARGE SCALE GENOMIC DNA]</scope>
    <source>
        <strain evidence="6 7">DSM 161</strain>
    </source>
</reference>
<dbReference type="PANTHER" id="PTHR23537:SF1">
    <property type="entry name" value="SUGAR TRANSPORTER"/>
    <property type="match status" value="1"/>
</dbReference>
<dbReference type="AlphaFoldDB" id="A0A2S6NMN5"/>
<dbReference type="EMBL" id="NHRY01000047">
    <property type="protein sequence ID" value="PPQ37564.1"/>
    <property type="molecule type" value="Genomic_DNA"/>
</dbReference>
<protein>
    <recommendedName>
        <fullName evidence="5">Major facilitator superfamily (MFS) profile domain-containing protein</fullName>
    </recommendedName>
</protein>
<dbReference type="GO" id="GO:0005886">
    <property type="term" value="C:plasma membrane"/>
    <property type="evidence" value="ECO:0007669"/>
    <property type="project" value="TreeGrafter"/>
</dbReference>
<evidence type="ECO:0000259" key="5">
    <source>
        <dbReference type="PROSITE" id="PS50850"/>
    </source>
</evidence>
<feature type="transmembrane region" description="Helical" evidence="4">
    <location>
        <begin position="277"/>
        <end position="298"/>
    </location>
</feature>
<evidence type="ECO:0000256" key="2">
    <source>
        <dbReference type="ARBA" id="ARBA00022989"/>
    </source>
</evidence>
<feature type="transmembrane region" description="Helical" evidence="4">
    <location>
        <begin position="146"/>
        <end position="166"/>
    </location>
</feature>
<dbReference type="GO" id="GO:0022857">
    <property type="term" value="F:transmembrane transporter activity"/>
    <property type="evidence" value="ECO:0007669"/>
    <property type="project" value="InterPro"/>
</dbReference>
<feature type="transmembrane region" description="Helical" evidence="4">
    <location>
        <begin position="56"/>
        <end position="75"/>
    </location>
</feature>
<dbReference type="Pfam" id="PF06779">
    <property type="entry name" value="MFS_4"/>
    <property type="match status" value="1"/>
</dbReference>
<comment type="caution">
    <text evidence="6">The sequence shown here is derived from an EMBL/GenBank/DDBJ whole genome shotgun (WGS) entry which is preliminary data.</text>
</comment>
<keyword evidence="3 4" id="KW-0472">Membrane</keyword>
<organism evidence="6 7">
    <name type="scientific">Rhodopila globiformis</name>
    <name type="common">Rhodopseudomonas globiformis</name>
    <dbReference type="NCBI Taxonomy" id="1071"/>
    <lineage>
        <taxon>Bacteria</taxon>
        <taxon>Pseudomonadati</taxon>
        <taxon>Pseudomonadota</taxon>
        <taxon>Alphaproteobacteria</taxon>
        <taxon>Acetobacterales</taxon>
        <taxon>Acetobacteraceae</taxon>
        <taxon>Rhodopila</taxon>
    </lineage>
</organism>
<feature type="domain" description="Major facilitator superfamily (MFS) profile" evidence="5">
    <location>
        <begin position="1"/>
        <end position="364"/>
    </location>
</feature>
<keyword evidence="7" id="KW-1185">Reference proteome</keyword>
<dbReference type="InterPro" id="IPR010645">
    <property type="entry name" value="MFS_4"/>
</dbReference>
<dbReference type="Gene3D" id="1.20.1250.20">
    <property type="entry name" value="MFS general substrate transporter like domains"/>
    <property type="match status" value="2"/>
</dbReference>
<feature type="transmembrane region" description="Helical" evidence="4">
    <location>
        <begin position="225"/>
        <end position="242"/>
    </location>
</feature>
<keyword evidence="2 4" id="KW-1133">Transmembrane helix</keyword>
<feature type="transmembrane region" description="Helical" evidence="4">
    <location>
        <begin position="115"/>
        <end position="134"/>
    </location>
</feature>
<name>A0A2S6NMN5_RHOGL</name>
<feature type="transmembrane region" description="Helical" evidence="4">
    <location>
        <begin position="310"/>
        <end position="333"/>
    </location>
</feature>
<dbReference type="PANTHER" id="PTHR23537">
    <property type="match status" value="1"/>
</dbReference>
<dbReference type="SUPFAM" id="SSF103473">
    <property type="entry name" value="MFS general substrate transporter"/>
    <property type="match status" value="1"/>
</dbReference>
<dbReference type="OrthoDB" id="9797953at2"/>
<evidence type="ECO:0000256" key="4">
    <source>
        <dbReference type="SAM" id="Phobius"/>
    </source>
</evidence>
<feature type="transmembrane region" description="Helical" evidence="4">
    <location>
        <begin position="24"/>
        <end position="44"/>
    </location>
</feature>
<dbReference type="InterPro" id="IPR020846">
    <property type="entry name" value="MFS_dom"/>
</dbReference>
<keyword evidence="1 4" id="KW-0812">Transmembrane</keyword>
<feature type="transmembrane region" description="Helical" evidence="4">
    <location>
        <begin position="187"/>
        <end position="213"/>
    </location>
</feature>
<proteinExistence type="predicted"/>
<sequence>MGIGRFVYTPILPPMAEALGLSKGGAGLIASANFLGYLIGALLAGAPRLPGGRRRWMLGALVASAITTGAMGAVTSMSAFLLLRAAGGAASAFVLVLASALVLDRLAVAGRPGLSSVHFAGVGKGIAVSALVVAALQADGADWRTLWYVVGGVALAAAAAVAWLVPPAEAPRVAVSGPVAQARPGPGLPALVCAYGLFGFGYVITATFLVSIVRSSPVLRSVEPLVWLIVGLTAVPSVALWMRASLRFGIPLTFAIACVVEAIGVAASVLWPSAVGALLAAALLGGTFMGLTALGLAGARRLAPADPRPVLAVMTAAFGLGQIVGPALAGFLSERSGNFALASLLAAAALLVAAAVVLRVPRTSLL</sequence>
<evidence type="ECO:0000256" key="1">
    <source>
        <dbReference type="ARBA" id="ARBA00022692"/>
    </source>
</evidence>
<gene>
    <name evidence="6" type="ORF">CCS01_03355</name>
</gene>
<dbReference type="Proteomes" id="UP000239724">
    <property type="component" value="Unassembled WGS sequence"/>
</dbReference>